<comment type="similarity">
    <text evidence="1">Belongs to the leucine-binding protein family.</text>
</comment>
<dbReference type="Gene3D" id="1.25.40.10">
    <property type="entry name" value="Tetratricopeptide repeat domain"/>
    <property type="match status" value="1"/>
</dbReference>
<evidence type="ECO:0000256" key="2">
    <source>
        <dbReference type="ARBA" id="ARBA00022729"/>
    </source>
</evidence>
<keyword evidence="2 3" id="KW-0732">Signal</keyword>
<evidence type="ECO:0000256" key="3">
    <source>
        <dbReference type="SAM" id="SignalP"/>
    </source>
</evidence>
<protein>
    <submittedName>
        <fullName evidence="5">ABC-type branched-chain amino acid transport system, substrate-binding protein</fullName>
    </submittedName>
</protein>
<feature type="signal peptide" evidence="3">
    <location>
        <begin position="1"/>
        <end position="23"/>
    </location>
</feature>
<dbReference type="InterPro" id="IPR011990">
    <property type="entry name" value="TPR-like_helical_dom_sf"/>
</dbReference>
<gene>
    <name evidence="5" type="ORF">SAMN05443144_101185</name>
</gene>
<feature type="domain" description="Leucine-binding protein" evidence="4">
    <location>
        <begin position="231"/>
        <end position="569"/>
    </location>
</feature>
<dbReference type="InterPro" id="IPR028081">
    <property type="entry name" value="Leu-bd"/>
</dbReference>
<evidence type="ECO:0000313" key="5">
    <source>
        <dbReference type="EMBL" id="SHE38409.1"/>
    </source>
</evidence>
<dbReference type="OrthoDB" id="1490175at2"/>
<dbReference type="InterPro" id="IPR028082">
    <property type="entry name" value="Peripla_BP_I"/>
</dbReference>
<dbReference type="AlphaFoldDB" id="A0A1M4T1R0"/>
<proteinExistence type="inferred from homology"/>
<dbReference type="PANTHER" id="PTHR30483">
    <property type="entry name" value="LEUCINE-SPECIFIC-BINDING PROTEIN"/>
    <property type="match status" value="1"/>
</dbReference>
<evidence type="ECO:0000313" key="6">
    <source>
        <dbReference type="Proteomes" id="UP000184041"/>
    </source>
</evidence>
<sequence>MKLYFPYISRPLLLVATAFLLLAGPASFPAAHGQSLEKGIKLYQDGEYAKAAGLFDQIHSDQGLLFAGKSYFGMKDYATARSRLLNIREENNPQILTEANYTLSLIHFKQKDFGEALSRLAPLTSQQLSPEIAAESNRLYEDLLKYLTFEQRNTIMDAVESDSVRYDLVSSALGRVELEEARTLFTKLRNGTETISSDQLEEISSLLSDDAEYADLQEVTGLEAPGGLTYTIGVALPAYSPDKNDYPVVRGLYLGYTLAAEQFNRRHEVNVELTYHNTGIESDSARQALEVLSSTGVDAVVGPLFSERAQSMAKVSSQHRTPILAPLANSESITRKDGYFFQVNPPLSIHGKNMARFAVRTLNFDKIAVLAERGTLGEISAKAFRREMEQLNAEVPYFFVENLGSSGYGLSQYTRYFTEDRLSTAESSVSAVYAPFTGDATPALIDHLLGQLNSLESNVAVLGSQEWANANTSTDKIGTRAVYFTESFYSRPGSAEIDQFESRFRDRFNQDPNRFAMIGYDTAMFLLQTLDRVVNPALLKEGLADQPPYNGLITNIHFNGSNINQKLMLFKITNSSTHLISE</sequence>
<dbReference type="RefSeq" id="WP_073058927.1">
    <property type="nucleotide sequence ID" value="NZ_FQUS01000001.1"/>
</dbReference>
<evidence type="ECO:0000256" key="1">
    <source>
        <dbReference type="ARBA" id="ARBA00010062"/>
    </source>
</evidence>
<organism evidence="5 6">
    <name type="scientific">Fodinibius roseus</name>
    <dbReference type="NCBI Taxonomy" id="1194090"/>
    <lineage>
        <taxon>Bacteria</taxon>
        <taxon>Pseudomonadati</taxon>
        <taxon>Balneolota</taxon>
        <taxon>Balneolia</taxon>
        <taxon>Balneolales</taxon>
        <taxon>Balneolaceae</taxon>
        <taxon>Fodinibius</taxon>
    </lineage>
</organism>
<name>A0A1M4T1R0_9BACT</name>
<dbReference type="InterPro" id="IPR051010">
    <property type="entry name" value="BCAA_transport"/>
</dbReference>
<feature type="chain" id="PRO_5012477111" evidence="3">
    <location>
        <begin position="24"/>
        <end position="582"/>
    </location>
</feature>
<accession>A0A1M4T1R0</accession>
<evidence type="ECO:0000259" key="4">
    <source>
        <dbReference type="Pfam" id="PF13458"/>
    </source>
</evidence>
<dbReference type="STRING" id="1194090.SAMN05443144_101185"/>
<dbReference type="SUPFAM" id="SSF48452">
    <property type="entry name" value="TPR-like"/>
    <property type="match status" value="1"/>
</dbReference>
<dbReference type="Pfam" id="PF13458">
    <property type="entry name" value="Peripla_BP_6"/>
    <property type="match status" value="1"/>
</dbReference>
<reference evidence="5 6" key="1">
    <citation type="submission" date="2016-11" db="EMBL/GenBank/DDBJ databases">
        <authorList>
            <person name="Jaros S."/>
            <person name="Januszkiewicz K."/>
            <person name="Wedrychowicz H."/>
        </authorList>
    </citation>
    <scope>NUCLEOTIDE SEQUENCE [LARGE SCALE GENOMIC DNA]</scope>
    <source>
        <strain evidence="5 6">DSM 21986</strain>
    </source>
</reference>
<dbReference type="SUPFAM" id="SSF53822">
    <property type="entry name" value="Periplasmic binding protein-like I"/>
    <property type="match status" value="1"/>
</dbReference>
<dbReference type="EMBL" id="FQUS01000001">
    <property type="protein sequence ID" value="SHE38409.1"/>
    <property type="molecule type" value="Genomic_DNA"/>
</dbReference>
<keyword evidence="6" id="KW-1185">Reference proteome</keyword>
<dbReference type="Proteomes" id="UP000184041">
    <property type="component" value="Unassembled WGS sequence"/>
</dbReference>
<dbReference type="PANTHER" id="PTHR30483:SF6">
    <property type="entry name" value="PERIPLASMIC BINDING PROTEIN OF ABC TRANSPORTER FOR NATURAL AMINO ACIDS"/>
    <property type="match status" value="1"/>
</dbReference>
<dbReference type="Gene3D" id="3.40.50.2300">
    <property type="match status" value="2"/>
</dbReference>